<dbReference type="PANTHER" id="PTHR13832:SF837">
    <property type="entry name" value="PROTEIN PHOSPHATASE 2C-LIKE DOMAIN-CONTAINING PROTEIN 1"/>
    <property type="match status" value="1"/>
</dbReference>
<dbReference type="SUPFAM" id="SSF81606">
    <property type="entry name" value="PP2C-like"/>
    <property type="match status" value="1"/>
</dbReference>
<evidence type="ECO:0000313" key="4">
    <source>
        <dbReference type="EMBL" id="KJE91551.1"/>
    </source>
</evidence>
<dbReference type="Proteomes" id="UP000008743">
    <property type="component" value="Unassembled WGS sequence"/>
</dbReference>
<reference evidence="5" key="1">
    <citation type="submission" date="2011-02" db="EMBL/GenBank/DDBJ databases">
        <title>The Genome Sequence of Capsaspora owczarzaki ATCC 30864.</title>
        <authorList>
            <person name="Russ C."/>
            <person name="Cuomo C."/>
            <person name="Burger G."/>
            <person name="Gray M.W."/>
            <person name="Holland P.W.H."/>
            <person name="King N."/>
            <person name="Lang F.B.F."/>
            <person name="Roger A.J."/>
            <person name="Ruiz-Trillo I."/>
            <person name="Young S.K."/>
            <person name="Zeng Q."/>
            <person name="Gargeya S."/>
            <person name="Alvarado L."/>
            <person name="Berlin A."/>
            <person name="Chapman S.B."/>
            <person name="Chen Z."/>
            <person name="Freedman E."/>
            <person name="Gellesch M."/>
            <person name="Goldberg J."/>
            <person name="Griggs A."/>
            <person name="Gujja S."/>
            <person name="Heilman E."/>
            <person name="Heiman D."/>
            <person name="Howarth C."/>
            <person name="Mehta T."/>
            <person name="Neiman D."/>
            <person name="Pearson M."/>
            <person name="Roberts A."/>
            <person name="Saif S."/>
            <person name="Shea T."/>
            <person name="Shenoy N."/>
            <person name="Sisk P."/>
            <person name="Stolte C."/>
            <person name="Sykes S."/>
            <person name="White J."/>
            <person name="Yandava C."/>
            <person name="Haas B."/>
            <person name="Nusbaum C."/>
            <person name="Birren B."/>
        </authorList>
    </citation>
    <scope>NUCLEOTIDE SEQUENCE</scope>
    <source>
        <strain evidence="5">ATCC 30864</strain>
    </source>
</reference>
<dbReference type="RefSeq" id="XP_004349430.2">
    <property type="nucleotide sequence ID" value="XM_004349380.2"/>
</dbReference>
<feature type="domain" description="PPM-type phosphatase" evidence="3">
    <location>
        <begin position="134"/>
        <end position="383"/>
    </location>
</feature>
<name>A0A0D2U915_CAPO3</name>
<accession>A0A0D2U915</accession>
<sequence length="426" mass="45197">MSDFTPAEAALIDQAHTVPTSSPWSKIASAWTSQEKLNEEQEHMILLRQQQQEDEAAAVAAATSEVPAPGSIGILGHAGSSSSSGHASSASSAANSDAAAAAAGAGNEEVVPIRRRANNSDASTNSITTSAYFRAGVAADKNSRHRRTMEDVHGADVAFAGKTDQGFFFILDGHGGRGVAEYCGTALPKNISELVISKPTLGAEQLFTLAFLFTDEQLERENLVHSGATVISCFVRTEDDSKRVLHTANAGDARAVLSRAGSAIRLSHDHKATDEDEKERIEASGGMVMGSRVNGVLAVARALGDIHMKEQIVSTPFVSSYTLQADDRFFVLACDGVWDVMSDQEVVDLVDQHTDPKEASLAVVKQSLKLGSTDNITCMVVFLEAEQNFGAEAAAKAAHDRQLRQQAQGSRSDQSSTPPLVHSPEP</sequence>
<dbReference type="InParanoid" id="A0A0D2U915"/>
<evidence type="ECO:0000256" key="1">
    <source>
        <dbReference type="ARBA" id="ARBA00006702"/>
    </source>
</evidence>
<dbReference type="CDD" id="cd00143">
    <property type="entry name" value="PP2Cc"/>
    <property type="match status" value="1"/>
</dbReference>
<dbReference type="InterPro" id="IPR015655">
    <property type="entry name" value="PP2C"/>
</dbReference>
<feature type="region of interest" description="Disordered" evidence="2">
    <location>
        <begin position="105"/>
        <end position="124"/>
    </location>
</feature>
<dbReference type="FunCoup" id="A0A0D2U915">
    <property type="interactions" value="37"/>
</dbReference>
<dbReference type="eggNOG" id="KOG0698">
    <property type="taxonomic scope" value="Eukaryota"/>
</dbReference>
<evidence type="ECO:0000259" key="3">
    <source>
        <dbReference type="PROSITE" id="PS51746"/>
    </source>
</evidence>
<dbReference type="PhylomeDB" id="A0A0D2U915"/>
<feature type="compositionally biased region" description="Low complexity" evidence="2">
    <location>
        <begin position="77"/>
        <end position="91"/>
    </location>
</feature>
<dbReference type="STRING" id="595528.A0A0D2U915"/>
<dbReference type="PANTHER" id="PTHR13832">
    <property type="entry name" value="PROTEIN PHOSPHATASE 2C"/>
    <property type="match status" value="1"/>
</dbReference>
<comment type="similarity">
    <text evidence="1">Belongs to the PP2C family.</text>
</comment>
<proteinExistence type="inferred from homology"/>
<dbReference type="GO" id="GO:0004722">
    <property type="term" value="F:protein serine/threonine phosphatase activity"/>
    <property type="evidence" value="ECO:0007669"/>
    <property type="project" value="InterPro"/>
</dbReference>
<dbReference type="AlphaFoldDB" id="A0A0D2U915"/>
<feature type="region of interest" description="Disordered" evidence="2">
    <location>
        <begin position="396"/>
        <end position="426"/>
    </location>
</feature>
<dbReference type="SMART" id="SM00332">
    <property type="entry name" value="PP2Cc"/>
    <property type="match status" value="1"/>
</dbReference>
<feature type="compositionally biased region" description="Polar residues" evidence="2">
    <location>
        <begin position="404"/>
        <end position="418"/>
    </location>
</feature>
<dbReference type="PROSITE" id="PS51746">
    <property type="entry name" value="PPM_2"/>
    <property type="match status" value="1"/>
</dbReference>
<organism evidence="4 5">
    <name type="scientific">Capsaspora owczarzaki (strain ATCC 30864)</name>
    <dbReference type="NCBI Taxonomy" id="595528"/>
    <lineage>
        <taxon>Eukaryota</taxon>
        <taxon>Filasterea</taxon>
        <taxon>Capsaspora</taxon>
    </lineage>
</organism>
<gene>
    <name evidence="4" type="ORF">CAOG_002680</name>
</gene>
<dbReference type="EMBL" id="KE346362">
    <property type="protein sequence ID" value="KJE91551.1"/>
    <property type="molecule type" value="Genomic_DNA"/>
</dbReference>
<dbReference type="OrthoDB" id="10264738at2759"/>
<dbReference type="Gene3D" id="3.60.40.10">
    <property type="entry name" value="PPM-type phosphatase domain"/>
    <property type="match status" value="1"/>
</dbReference>
<feature type="region of interest" description="Disordered" evidence="2">
    <location>
        <begin position="71"/>
        <end position="91"/>
    </location>
</feature>
<dbReference type="InterPro" id="IPR001932">
    <property type="entry name" value="PPM-type_phosphatase-like_dom"/>
</dbReference>
<evidence type="ECO:0000256" key="2">
    <source>
        <dbReference type="SAM" id="MobiDB-lite"/>
    </source>
</evidence>
<evidence type="ECO:0000313" key="5">
    <source>
        <dbReference type="Proteomes" id="UP000008743"/>
    </source>
</evidence>
<keyword evidence="5" id="KW-1185">Reference proteome</keyword>
<protein>
    <submittedName>
        <fullName evidence="4">Protein phosphatase 2C</fullName>
    </submittedName>
</protein>
<dbReference type="InterPro" id="IPR036457">
    <property type="entry name" value="PPM-type-like_dom_sf"/>
</dbReference>
<dbReference type="Pfam" id="PF00481">
    <property type="entry name" value="PP2C"/>
    <property type="match status" value="1"/>
</dbReference>